<dbReference type="EMBL" id="JAYMYS010000001">
    <property type="protein sequence ID" value="KAK7411790.1"/>
    <property type="molecule type" value="Genomic_DNA"/>
</dbReference>
<accession>A0AAN9T1U9</accession>
<proteinExistence type="predicted"/>
<evidence type="ECO:0000313" key="3">
    <source>
        <dbReference type="Proteomes" id="UP001386955"/>
    </source>
</evidence>
<evidence type="ECO:0000313" key="2">
    <source>
        <dbReference type="EMBL" id="KAK7411790.1"/>
    </source>
</evidence>
<dbReference type="AlphaFoldDB" id="A0AAN9T1U9"/>
<dbReference type="PANTHER" id="PTHR37718:SF2">
    <property type="entry name" value="OS03G0205150 PROTEIN"/>
    <property type="match status" value="1"/>
</dbReference>
<feature type="transmembrane region" description="Helical" evidence="1">
    <location>
        <begin position="20"/>
        <end position="42"/>
    </location>
</feature>
<comment type="caution">
    <text evidence="2">The sequence shown here is derived from an EMBL/GenBank/DDBJ whole genome shotgun (WGS) entry which is preliminary data.</text>
</comment>
<evidence type="ECO:0000256" key="1">
    <source>
        <dbReference type="SAM" id="Phobius"/>
    </source>
</evidence>
<sequence length="178" mass="20851">MGFRNFDPSHTGEILKFVPFNQCFAICICFNFSSFYHSMFLLNRHMDRQNEVLMEAYRSMFNELRKLQIEEEMLMRKMHEVISAQGLSKSVDEQEPVSSEPVPPEELFLWEAQPMEEATWEEAETNKEKCTYLCLEDKVEIRQGAIDGNPFPMVLTQPTSEKPLKVYTRRSKALVPKN</sequence>
<name>A0AAN9T1U9_PSOTE</name>
<keyword evidence="1" id="KW-1133">Transmembrane helix</keyword>
<gene>
    <name evidence="2" type="ORF">VNO78_03229</name>
</gene>
<keyword evidence="1" id="KW-0472">Membrane</keyword>
<protein>
    <submittedName>
        <fullName evidence="2">Uncharacterized protein</fullName>
    </submittedName>
</protein>
<reference evidence="2 3" key="1">
    <citation type="submission" date="2024-01" db="EMBL/GenBank/DDBJ databases">
        <title>The genomes of 5 underutilized Papilionoideae crops provide insights into root nodulation and disease resistanc.</title>
        <authorList>
            <person name="Jiang F."/>
        </authorList>
    </citation>
    <scope>NUCLEOTIDE SEQUENCE [LARGE SCALE GENOMIC DNA]</scope>
    <source>
        <strain evidence="2">DUOXIRENSHENG_FW03</strain>
        <tissue evidence="2">Leaves</tissue>
    </source>
</reference>
<dbReference type="PANTHER" id="PTHR37718">
    <property type="entry name" value="BNAC03G61340D PROTEIN"/>
    <property type="match status" value="1"/>
</dbReference>
<dbReference type="Proteomes" id="UP001386955">
    <property type="component" value="Unassembled WGS sequence"/>
</dbReference>
<keyword evidence="3" id="KW-1185">Reference proteome</keyword>
<organism evidence="2 3">
    <name type="scientific">Psophocarpus tetragonolobus</name>
    <name type="common">Winged bean</name>
    <name type="synonym">Dolichos tetragonolobus</name>
    <dbReference type="NCBI Taxonomy" id="3891"/>
    <lineage>
        <taxon>Eukaryota</taxon>
        <taxon>Viridiplantae</taxon>
        <taxon>Streptophyta</taxon>
        <taxon>Embryophyta</taxon>
        <taxon>Tracheophyta</taxon>
        <taxon>Spermatophyta</taxon>
        <taxon>Magnoliopsida</taxon>
        <taxon>eudicotyledons</taxon>
        <taxon>Gunneridae</taxon>
        <taxon>Pentapetalae</taxon>
        <taxon>rosids</taxon>
        <taxon>fabids</taxon>
        <taxon>Fabales</taxon>
        <taxon>Fabaceae</taxon>
        <taxon>Papilionoideae</taxon>
        <taxon>50 kb inversion clade</taxon>
        <taxon>NPAAA clade</taxon>
        <taxon>indigoferoid/millettioid clade</taxon>
        <taxon>Phaseoleae</taxon>
        <taxon>Psophocarpus</taxon>
    </lineage>
</organism>
<keyword evidence="1" id="KW-0812">Transmembrane</keyword>